<evidence type="ECO:0000313" key="2">
    <source>
        <dbReference type="EMBL" id="AHC14705.1"/>
    </source>
</evidence>
<dbReference type="KEGG" id="slr:L21SP2_1306"/>
<accession>V5WGF7</accession>
<dbReference type="HOGENOM" id="CLU_860221_0_0_12"/>
<keyword evidence="1" id="KW-0472">Membrane</keyword>
<feature type="transmembrane region" description="Helical" evidence="1">
    <location>
        <begin position="141"/>
        <end position="162"/>
    </location>
</feature>
<name>V5WGF7_9SPIO</name>
<dbReference type="EMBL" id="CP006939">
    <property type="protein sequence ID" value="AHC14705.1"/>
    <property type="molecule type" value="Genomic_DNA"/>
</dbReference>
<organism evidence="2 3">
    <name type="scientific">Salinispira pacifica</name>
    <dbReference type="NCBI Taxonomy" id="1307761"/>
    <lineage>
        <taxon>Bacteria</taxon>
        <taxon>Pseudomonadati</taxon>
        <taxon>Spirochaetota</taxon>
        <taxon>Spirochaetia</taxon>
        <taxon>Spirochaetales</taxon>
        <taxon>Spirochaetaceae</taxon>
        <taxon>Salinispira</taxon>
    </lineage>
</organism>
<sequence length="323" mass="37704">MIQLFYFVTSAAMMVSIGIAWLSSIWYLRTANPLYRDLMRMFLIIMLRLIIQNTVYIYYNMGNAHFLSILYSTMGLDVLLVAVLIYYYLKMFLRLIHLDAGKVFRIIPKAYAVMVFLGTAVNRMLYFFGQTASTTLQEISRWYALQFAVFLTVCVILLLGNLRFRKEGDVIRRTVWSGFLLMSVFLVPAYLADHFIHTSYWIETSRAVYNGGFFSSITLIVTMLPIFFLMMSVITRFRSALTFIDVDKAVEAIRSSVELSDTQEEILRYIFSRGWGDSLQFYGYLKVRREMAPLQKKMGISSLFHLVHRVEIEQFPELEQKLN</sequence>
<dbReference type="STRING" id="1307761.L21SP2_1306"/>
<keyword evidence="1" id="KW-0812">Transmembrane</keyword>
<feature type="transmembrane region" description="Helical" evidence="1">
    <location>
        <begin position="6"/>
        <end position="28"/>
    </location>
</feature>
<evidence type="ECO:0000256" key="1">
    <source>
        <dbReference type="SAM" id="Phobius"/>
    </source>
</evidence>
<feature type="transmembrane region" description="Helical" evidence="1">
    <location>
        <begin position="174"/>
        <end position="192"/>
    </location>
</feature>
<proteinExistence type="predicted"/>
<evidence type="ECO:0000313" key="3">
    <source>
        <dbReference type="Proteomes" id="UP000018680"/>
    </source>
</evidence>
<feature type="transmembrane region" description="Helical" evidence="1">
    <location>
        <begin position="110"/>
        <end position="129"/>
    </location>
</feature>
<dbReference type="RefSeq" id="WP_024267629.1">
    <property type="nucleotide sequence ID" value="NC_023035.1"/>
</dbReference>
<feature type="transmembrane region" description="Helical" evidence="1">
    <location>
        <begin position="212"/>
        <end position="234"/>
    </location>
</feature>
<keyword evidence="1" id="KW-1133">Transmembrane helix</keyword>
<reference evidence="2 3" key="1">
    <citation type="journal article" date="2015" name="Stand. Genomic Sci.">
        <title>Complete genome sequence and description of Salinispira pacifica gen. nov., sp. nov., a novel spirochaete isolated form a hypersaline microbial mat.</title>
        <authorList>
            <person name="Ben Hania W."/>
            <person name="Joseph M."/>
            <person name="Schumann P."/>
            <person name="Bunk B."/>
            <person name="Fiebig A."/>
            <person name="Sproer C."/>
            <person name="Klenk H.P."/>
            <person name="Fardeau M.L."/>
            <person name="Spring S."/>
        </authorList>
    </citation>
    <scope>NUCLEOTIDE SEQUENCE [LARGE SCALE GENOMIC DNA]</scope>
    <source>
        <strain evidence="2 3">L21-RPul-D2</strain>
    </source>
</reference>
<gene>
    <name evidence="2" type="ORF">L21SP2_1306</name>
</gene>
<dbReference type="Proteomes" id="UP000018680">
    <property type="component" value="Chromosome"/>
</dbReference>
<feature type="transmembrane region" description="Helical" evidence="1">
    <location>
        <begin position="65"/>
        <end position="89"/>
    </location>
</feature>
<protein>
    <submittedName>
        <fullName evidence="2">Uncharacterized protein</fullName>
    </submittedName>
</protein>
<keyword evidence="3" id="KW-1185">Reference proteome</keyword>
<feature type="transmembrane region" description="Helical" evidence="1">
    <location>
        <begin position="40"/>
        <end position="59"/>
    </location>
</feature>
<dbReference type="AlphaFoldDB" id="V5WGF7"/>